<gene>
    <name evidence="8" type="primary">RSM23</name>
    <name evidence="8" type="ORF">AWJ20_1326</name>
</gene>
<evidence type="ECO:0000256" key="2">
    <source>
        <dbReference type="ARBA" id="ARBA00009863"/>
    </source>
</evidence>
<keyword evidence="3" id="KW-0809">Transit peptide</keyword>
<dbReference type="EMBL" id="CP014501">
    <property type="protein sequence ID" value="ANB13048.1"/>
    <property type="molecule type" value="Genomic_DNA"/>
</dbReference>
<keyword evidence="9" id="KW-1185">Reference proteome</keyword>
<keyword evidence="5" id="KW-0496">Mitochondrion</keyword>
<proteinExistence type="inferred from homology"/>
<comment type="subcellular location">
    <subcellularLocation>
        <location evidence="1">Mitochondrion</location>
    </subcellularLocation>
</comment>
<dbReference type="GO" id="GO:0003735">
    <property type="term" value="F:structural constituent of ribosome"/>
    <property type="evidence" value="ECO:0007669"/>
    <property type="project" value="TreeGrafter"/>
</dbReference>
<protein>
    <recommendedName>
        <fullName evidence="7">Small ribosomal subunit protein mS29</fullName>
    </recommendedName>
</protein>
<accession>A0A167DLM1</accession>
<dbReference type="SUPFAM" id="SSF52540">
    <property type="entry name" value="P-loop containing nucleoside triphosphate hydrolases"/>
    <property type="match status" value="1"/>
</dbReference>
<evidence type="ECO:0000256" key="3">
    <source>
        <dbReference type="ARBA" id="ARBA00022946"/>
    </source>
</evidence>
<dbReference type="GO" id="GO:0005763">
    <property type="term" value="C:mitochondrial small ribosomal subunit"/>
    <property type="evidence" value="ECO:0007669"/>
    <property type="project" value="TreeGrafter"/>
</dbReference>
<name>A0A167DLM1_9ASCO</name>
<dbReference type="InterPro" id="IPR027417">
    <property type="entry name" value="P-loop_NTPase"/>
</dbReference>
<organism evidence="8 9">
    <name type="scientific">Sugiyamaella lignohabitans</name>
    <dbReference type="NCBI Taxonomy" id="796027"/>
    <lineage>
        <taxon>Eukaryota</taxon>
        <taxon>Fungi</taxon>
        <taxon>Dikarya</taxon>
        <taxon>Ascomycota</taxon>
        <taxon>Saccharomycotina</taxon>
        <taxon>Dipodascomycetes</taxon>
        <taxon>Dipodascales</taxon>
        <taxon>Trichomonascaceae</taxon>
        <taxon>Sugiyamaella</taxon>
    </lineage>
</organism>
<dbReference type="PANTHER" id="PTHR12810:SF0">
    <property type="entry name" value="SMALL RIBOSOMAL SUBUNIT PROTEIN MS29"/>
    <property type="match status" value="1"/>
</dbReference>
<dbReference type="AlphaFoldDB" id="A0A167DLM1"/>
<evidence type="ECO:0000256" key="7">
    <source>
        <dbReference type="ARBA" id="ARBA00035140"/>
    </source>
</evidence>
<evidence type="ECO:0000313" key="9">
    <source>
        <dbReference type="Proteomes" id="UP000189580"/>
    </source>
</evidence>
<dbReference type="Gene3D" id="3.40.50.300">
    <property type="entry name" value="P-loop containing nucleotide triphosphate hydrolases"/>
    <property type="match status" value="1"/>
</dbReference>
<dbReference type="Pfam" id="PF10236">
    <property type="entry name" value="DAP3"/>
    <property type="match status" value="1"/>
</dbReference>
<dbReference type="RefSeq" id="XP_018735525.1">
    <property type="nucleotide sequence ID" value="XM_018878197.1"/>
</dbReference>
<evidence type="ECO:0000256" key="1">
    <source>
        <dbReference type="ARBA" id="ARBA00004173"/>
    </source>
</evidence>
<keyword evidence="6" id="KW-0687">Ribonucleoprotein</keyword>
<evidence type="ECO:0000256" key="5">
    <source>
        <dbReference type="ARBA" id="ARBA00023128"/>
    </source>
</evidence>
<dbReference type="PANTHER" id="PTHR12810">
    <property type="entry name" value="MITOCHONDRIAL 28S RIBOSOMAL PROTEIN S29"/>
    <property type="match status" value="1"/>
</dbReference>
<reference evidence="8 9" key="1">
    <citation type="submission" date="2016-02" db="EMBL/GenBank/DDBJ databases">
        <title>Complete genome sequence and transcriptome regulation of the pentose utilising yeast Sugiyamaella lignohabitans.</title>
        <authorList>
            <person name="Bellasio M."/>
            <person name="Peymann A."/>
            <person name="Valli M."/>
            <person name="Sipitzky M."/>
            <person name="Graf A."/>
            <person name="Sauer M."/>
            <person name="Marx H."/>
            <person name="Mattanovich D."/>
        </authorList>
    </citation>
    <scope>NUCLEOTIDE SEQUENCE [LARGE SCALE GENOMIC DNA]</scope>
    <source>
        <strain evidence="8 9">CBS 10342</strain>
    </source>
</reference>
<evidence type="ECO:0000313" key="8">
    <source>
        <dbReference type="EMBL" id="ANB13048.1"/>
    </source>
</evidence>
<keyword evidence="4 8" id="KW-0689">Ribosomal protein</keyword>
<dbReference type="Proteomes" id="UP000189580">
    <property type="component" value="Chromosome a"/>
</dbReference>
<dbReference type="KEGG" id="slb:AWJ20_1326"/>
<evidence type="ECO:0000256" key="4">
    <source>
        <dbReference type="ARBA" id="ARBA00022980"/>
    </source>
</evidence>
<comment type="similarity">
    <text evidence="2">Belongs to the mitochondrion-specific ribosomal protein mS29 family.</text>
</comment>
<evidence type="ECO:0000256" key="6">
    <source>
        <dbReference type="ARBA" id="ARBA00023274"/>
    </source>
</evidence>
<sequence>MLRSSQVELRRAVLAVSHVARAAGHAGAVRGFHVSAATEVYKKKATHDYSANNLFKRGTPKKTGGSIQNFVKTAAHSKLAKLAPEIPTGEPGSKIMTANNIEPATLYQYPMRVRQQLSTLGSFKRDQKNELFKERTTLVREAYSLPILDLIKNGTTTDSSQNRICLLGDRGVGKSSLIAQAQAFALLRDYVVISVPNPEVLVSGKNDALYNPSHGFFAQPMYVREWMKKIAKANKAVLKSIPVTRDLTKGSGAFQAHTAKAATSLYSFLLEGRRRRDAFVVMDEFFEELSSQTKAPVLFTLDDVNVFTDRVFSANRDTDNTPIYHGKLQVPKYFLDFLSGARKFQSGVILTSTSGKFRSNDTITSGLGLQQPLAYSHIERYDNELASKFTGVKPLEVQRYTLEETKVALQFLSTSKVINNEVTDDYVNEQYIVSGNGNPRDLLRSAVEVSY</sequence>
<dbReference type="GeneID" id="30033116"/>
<dbReference type="OrthoDB" id="274828at2759"/>
<dbReference type="InterPro" id="IPR019368">
    <property type="entry name" value="Ribosomal_mS29"/>
</dbReference>